<keyword evidence="3 4" id="KW-0862">Zinc</keyword>
<sequence length="113" mass="12615">MHELSLCQGILDTLETESRKQNFHRVRSVQLEIGALSGVDEEALRFGWEAVSPATLAAGSVLDIVRIPGSAWCFDCQDTVQVEQYYDPCPRCQGHKLQVNGGEQLKIKQLEVE</sequence>
<dbReference type="GO" id="GO:0051604">
    <property type="term" value="P:protein maturation"/>
    <property type="evidence" value="ECO:0007669"/>
    <property type="project" value="InterPro"/>
</dbReference>
<dbReference type="FunFam" id="3.30.2320.80:FF:000001">
    <property type="entry name" value="Hydrogenase maturation factor HypA"/>
    <property type="match status" value="1"/>
</dbReference>
<dbReference type="PANTHER" id="PTHR34535">
    <property type="entry name" value="HYDROGENASE MATURATION FACTOR HYPA"/>
    <property type="match status" value="1"/>
</dbReference>
<dbReference type="GO" id="GO:0008270">
    <property type="term" value="F:zinc ion binding"/>
    <property type="evidence" value="ECO:0007669"/>
    <property type="project" value="UniProtKB-UniRule"/>
</dbReference>
<dbReference type="KEGG" id="moz:MoryE10_07770"/>
<evidence type="ECO:0000313" key="6">
    <source>
        <dbReference type="Proteomes" id="UP000824988"/>
    </source>
</evidence>
<dbReference type="GO" id="GO:0016530">
    <property type="term" value="F:metallochaperone activity"/>
    <property type="evidence" value="ECO:0007669"/>
    <property type="project" value="UniProtKB-ARBA"/>
</dbReference>
<keyword evidence="1 4" id="KW-0533">Nickel</keyword>
<feature type="binding site" evidence="4">
    <location>
        <position position="89"/>
    </location>
    <ligand>
        <name>Zn(2+)</name>
        <dbReference type="ChEBI" id="CHEBI:29105"/>
    </ligand>
</feature>
<dbReference type="NCBIfam" id="TIGR00100">
    <property type="entry name" value="hypA"/>
    <property type="match status" value="1"/>
</dbReference>
<gene>
    <name evidence="5" type="primary">hypA2</name>
    <name evidence="4" type="synonym">hypA</name>
    <name evidence="5" type="ORF">MoryE10_07770</name>
</gene>
<dbReference type="PANTHER" id="PTHR34535:SF3">
    <property type="entry name" value="HYDROGENASE MATURATION FACTOR HYPA"/>
    <property type="match status" value="1"/>
</dbReference>
<dbReference type="Proteomes" id="UP000824988">
    <property type="component" value="Chromosome"/>
</dbReference>
<dbReference type="Pfam" id="PF01155">
    <property type="entry name" value="HypA"/>
    <property type="match status" value="1"/>
</dbReference>
<feature type="binding site" evidence="4">
    <location>
        <position position="76"/>
    </location>
    <ligand>
        <name>Zn(2+)</name>
        <dbReference type="ChEBI" id="CHEBI:29105"/>
    </ligand>
</feature>
<protein>
    <recommendedName>
        <fullName evidence="4">Hydrogenase maturation factor HypA</fullName>
    </recommendedName>
</protein>
<accession>A0A8D5AJL2</accession>
<dbReference type="GO" id="GO:0016151">
    <property type="term" value="F:nickel cation binding"/>
    <property type="evidence" value="ECO:0007669"/>
    <property type="project" value="UniProtKB-UniRule"/>
</dbReference>
<dbReference type="EMBL" id="AP019782">
    <property type="protein sequence ID" value="BBL70171.1"/>
    <property type="molecule type" value="Genomic_DNA"/>
</dbReference>
<keyword evidence="2 4" id="KW-0479">Metal-binding</keyword>
<organism evidence="5 6">
    <name type="scientific">Methylogaea oryzae</name>
    <dbReference type="NCBI Taxonomy" id="1295382"/>
    <lineage>
        <taxon>Bacteria</taxon>
        <taxon>Pseudomonadati</taxon>
        <taxon>Pseudomonadota</taxon>
        <taxon>Gammaproteobacteria</taxon>
        <taxon>Methylococcales</taxon>
        <taxon>Methylococcaceae</taxon>
        <taxon>Methylogaea</taxon>
    </lineage>
</organism>
<dbReference type="RefSeq" id="WP_221048272.1">
    <property type="nucleotide sequence ID" value="NZ_AP019782.1"/>
</dbReference>
<dbReference type="InterPro" id="IPR000688">
    <property type="entry name" value="HypA/HybF"/>
</dbReference>
<dbReference type="PIRSF" id="PIRSF004761">
    <property type="entry name" value="Hydrgn_mat_HypA"/>
    <property type="match status" value="1"/>
</dbReference>
<dbReference type="HAMAP" id="MF_00213">
    <property type="entry name" value="HypA_HybF"/>
    <property type="match status" value="1"/>
</dbReference>
<comment type="function">
    <text evidence="4">Involved in the maturation of [NiFe] hydrogenases. Required for nickel insertion into the metal center of the hydrogenase.</text>
</comment>
<evidence type="ECO:0000256" key="1">
    <source>
        <dbReference type="ARBA" id="ARBA00022596"/>
    </source>
</evidence>
<evidence type="ECO:0000256" key="3">
    <source>
        <dbReference type="ARBA" id="ARBA00022833"/>
    </source>
</evidence>
<feature type="binding site" evidence="4">
    <location>
        <position position="92"/>
    </location>
    <ligand>
        <name>Zn(2+)</name>
        <dbReference type="ChEBI" id="CHEBI:29105"/>
    </ligand>
</feature>
<dbReference type="NCBIfam" id="NF009046">
    <property type="entry name" value="PRK12380.1"/>
    <property type="match status" value="1"/>
</dbReference>
<comment type="similarity">
    <text evidence="4">Belongs to the HypA/HybF family.</text>
</comment>
<feature type="binding site" evidence="4">
    <location>
        <position position="2"/>
    </location>
    <ligand>
        <name>Ni(2+)</name>
        <dbReference type="ChEBI" id="CHEBI:49786"/>
    </ligand>
</feature>
<keyword evidence="6" id="KW-1185">Reference proteome</keyword>
<reference evidence="5" key="1">
    <citation type="submission" date="2019-06" db="EMBL/GenBank/DDBJ databases">
        <title>Complete genome sequence of Methylogaea oryzae strain JCM16910.</title>
        <authorList>
            <person name="Asakawa S."/>
        </authorList>
    </citation>
    <scope>NUCLEOTIDE SEQUENCE</scope>
    <source>
        <strain evidence="5">E10</strain>
    </source>
</reference>
<dbReference type="AlphaFoldDB" id="A0A8D5AJL2"/>
<evidence type="ECO:0000256" key="4">
    <source>
        <dbReference type="HAMAP-Rule" id="MF_00213"/>
    </source>
</evidence>
<feature type="binding site" evidence="4">
    <location>
        <position position="73"/>
    </location>
    <ligand>
        <name>Zn(2+)</name>
        <dbReference type="ChEBI" id="CHEBI:29105"/>
    </ligand>
</feature>
<name>A0A8D5AJL2_9GAMM</name>
<evidence type="ECO:0000256" key="2">
    <source>
        <dbReference type="ARBA" id="ARBA00022723"/>
    </source>
</evidence>
<evidence type="ECO:0000313" key="5">
    <source>
        <dbReference type="EMBL" id="BBL70171.1"/>
    </source>
</evidence>
<proteinExistence type="inferred from homology"/>